<organism evidence="1 2">
    <name type="scientific">Streptococcus acidominimus</name>
    <dbReference type="NCBI Taxonomy" id="1326"/>
    <lineage>
        <taxon>Bacteria</taxon>
        <taxon>Bacillati</taxon>
        <taxon>Bacillota</taxon>
        <taxon>Bacilli</taxon>
        <taxon>Lactobacillales</taxon>
        <taxon>Streptococcaceae</taxon>
        <taxon>Streptococcus</taxon>
    </lineage>
</organism>
<dbReference type="AlphaFoldDB" id="A0A4Y9FJV7"/>
<dbReference type="EMBL" id="SPQA01000062">
    <property type="protein sequence ID" value="TFU29485.1"/>
    <property type="molecule type" value="Genomic_DNA"/>
</dbReference>
<dbReference type="Proteomes" id="UP000297747">
    <property type="component" value="Unassembled WGS sequence"/>
</dbReference>
<comment type="caution">
    <text evidence="1">The sequence shown here is derived from an EMBL/GenBank/DDBJ whole genome shotgun (WGS) entry which is preliminary data.</text>
</comment>
<proteinExistence type="predicted"/>
<evidence type="ECO:0000313" key="2">
    <source>
        <dbReference type="Proteomes" id="UP000297747"/>
    </source>
</evidence>
<accession>A0A4Y9FJV7</accession>
<reference evidence="1 2" key="1">
    <citation type="submission" date="2019-03" db="EMBL/GenBank/DDBJ databases">
        <title>Diversity of the mouse oral microbiome.</title>
        <authorList>
            <person name="Joseph S."/>
            <person name="Aduse-Opoku J."/>
            <person name="Curtis M."/>
            <person name="Wade W."/>
            <person name="Hashim A."/>
        </authorList>
    </citation>
    <scope>NUCLEOTIDE SEQUENCE [LARGE SCALE GENOMIC DNA]</scope>
    <source>
        <strain evidence="1 2">HT4</strain>
    </source>
</reference>
<gene>
    <name evidence="1" type="ORF">E4U01_09895</name>
</gene>
<name>A0A4Y9FJV7_STRAI</name>
<protein>
    <submittedName>
        <fullName evidence="1">Uncharacterized protein</fullName>
    </submittedName>
</protein>
<sequence length="182" mass="20780">MKFLEVPINKRLELFLSSLSQIRKQASKSSTDGSSGCEINEINSLTIETASRKQKYLPKRKLTVALRNEGKSDTYKIYYGTCKLYLYAFMPKDKIVMYYLKVLDNNTDAVICDLAISPLVYGYISEKIATKIPSGYFKKKEEYLEYATSHKVAFVSKMNVETNGNFKNVKGILADSRMLFID</sequence>
<evidence type="ECO:0000313" key="1">
    <source>
        <dbReference type="EMBL" id="TFU29485.1"/>
    </source>
</evidence>